<dbReference type="PANTHER" id="PTHR44688">
    <property type="entry name" value="DNA-BINDING TRANSCRIPTIONAL ACTIVATOR DEVR_DOSR"/>
    <property type="match status" value="1"/>
</dbReference>
<evidence type="ECO:0000313" key="5">
    <source>
        <dbReference type="EMBL" id="PVY60347.1"/>
    </source>
</evidence>
<evidence type="ECO:0000256" key="3">
    <source>
        <dbReference type="ARBA" id="ARBA00023163"/>
    </source>
</evidence>
<dbReference type="GO" id="GO:0006355">
    <property type="term" value="P:regulation of DNA-templated transcription"/>
    <property type="evidence" value="ECO:0007669"/>
    <property type="project" value="InterPro"/>
</dbReference>
<organism evidence="5 6">
    <name type="scientific">Pusillimonas noertemannii</name>
    <dbReference type="NCBI Taxonomy" id="305977"/>
    <lineage>
        <taxon>Bacteria</taxon>
        <taxon>Pseudomonadati</taxon>
        <taxon>Pseudomonadota</taxon>
        <taxon>Betaproteobacteria</taxon>
        <taxon>Burkholderiales</taxon>
        <taxon>Alcaligenaceae</taxon>
        <taxon>Pusillimonas</taxon>
    </lineage>
</organism>
<dbReference type="InterPro" id="IPR000792">
    <property type="entry name" value="Tscrpt_reg_LuxR_C"/>
</dbReference>
<gene>
    <name evidence="5" type="ORF">C7440_3783</name>
</gene>
<protein>
    <submittedName>
        <fullName evidence="5">Regulatory LuxR family protein</fullName>
    </submittedName>
</protein>
<dbReference type="Pfam" id="PF00196">
    <property type="entry name" value="GerE"/>
    <property type="match status" value="1"/>
</dbReference>
<evidence type="ECO:0000259" key="4">
    <source>
        <dbReference type="PROSITE" id="PS50043"/>
    </source>
</evidence>
<keyword evidence="2" id="KW-0238">DNA-binding</keyword>
<keyword evidence="3" id="KW-0804">Transcription</keyword>
<reference evidence="5 6" key="1">
    <citation type="submission" date="2018-04" db="EMBL/GenBank/DDBJ databases">
        <title>Genomic Encyclopedia of Type Strains, Phase IV (KMG-IV): sequencing the most valuable type-strain genomes for metagenomic binning, comparative biology and taxonomic classification.</title>
        <authorList>
            <person name="Goeker M."/>
        </authorList>
    </citation>
    <scope>NUCLEOTIDE SEQUENCE [LARGE SCALE GENOMIC DNA]</scope>
    <source>
        <strain evidence="5 6">DSM 10065</strain>
    </source>
</reference>
<dbReference type="OrthoDB" id="7009766at2"/>
<evidence type="ECO:0000256" key="1">
    <source>
        <dbReference type="ARBA" id="ARBA00023015"/>
    </source>
</evidence>
<sequence>MNAWSLDNAASAHASAARPVDGLMSHVIDSLGEPDFGRSLIAGLNELVQVDFFSVYQLDVHATPRMFLSSSRSGHDVSADCFRSYQKRLHAQDHTFDGAKQLLSHGAMAMTYAHQSHFAPPHREAIYSRHGIQDRLSVVCQADQGLVLATNFYRFERQPMFGSSDVDALQSVAKSVAACVTKHISLAQGLRPAPGPDIGALTRELAALCPRLTGRELDVCAGLLLGRTYDGIAADLGLSVATVKTYRARAYDKLGINFRSQLFGIASRLVQP</sequence>
<proteinExistence type="predicted"/>
<dbReference type="RefSeq" id="WP_116519539.1">
    <property type="nucleotide sequence ID" value="NZ_JACCEX010000006.1"/>
</dbReference>
<dbReference type="SUPFAM" id="SSF46894">
    <property type="entry name" value="C-terminal effector domain of the bipartite response regulators"/>
    <property type="match status" value="1"/>
</dbReference>
<dbReference type="PROSITE" id="PS50043">
    <property type="entry name" value="HTH_LUXR_2"/>
    <property type="match status" value="1"/>
</dbReference>
<dbReference type="InterPro" id="IPR016032">
    <property type="entry name" value="Sig_transdc_resp-reg_C-effctor"/>
</dbReference>
<dbReference type="GO" id="GO:0003677">
    <property type="term" value="F:DNA binding"/>
    <property type="evidence" value="ECO:0007669"/>
    <property type="project" value="UniProtKB-KW"/>
</dbReference>
<dbReference type="EMBL" id="QEKO01000010">
    <property type="protein sequence ID" value="PVY60347.1"/>
    <property type="molecule type" value="Genomic_DNA"/>
</dbReference>
<dbReference type="PROSITE" id="PS00622">
    <property type="entry name" value="HTH_LUXR_1"/>
    <property type="match status" value="1"/>
</dbReference>
<dbReference type="AlphaFoldDB" id="A0A2U1CHG5"/>
<dbReference type="STRING" id="1231391.GCA_000308195_03099"/>
<dbReference type="InterPro" id="IPR036388">
    <property type="entry name" value="WH-like_DNA-bd_sf"/>
</dbReference>
<dbReference type="PANTHER" id="PTHR44688:SF16">
    <property type="entry name" value="DNA-BINDING TRANSCRIPTIONAL ACTIVATOR DEVR_DOSR"/>
    <property type="match status" value="1"/>
</dbReference>
<comment type="caution">
    <text evidence="5">The sequence shown here is derived from an EMBL/GenBank/DDBJ whole genome shotgun (WGS) entry which is preliminary data.</text>
</comment>
<evidence type="ECO:0000313" key="6">
    <source>
        <dbReference type="Proteomes" id="UP000246145"/>
    </source>
</evidence>
<dbReference type="Gene3D" id="1.10.10.10">
    <property type="entry name" value="Winged helix-like DNA-binding domain superfamily/Winged helix DNA-binding domain"/>
    <property type="match status" value="1"/>
</dbReference>
<name>A0A2U1CHG5_9BURK</name>
<dbReference type="PRINTS" id="PR00038">
    <property type="entry name" value="HTHLUXR"/>
</dbReference>
<keyword evidence="6" id="KW-1185">Reference proteome</keyword>
<dbReference type="Proteomes" id="UP000246145">
    <property type="component" value="Unassembled WGS sequence"/>
</dbReference>
<dbReference type="SMART" id="SM00421">
    <property type="entry name" value="HTH_LUXR"/>
    <property type="match status" value="1"/>
</dbReference>
<evidence type="ECO:0000256" key="2">
    <source>
        <dbReference type="ARBA" id="ARBA00023125"/>
    </source>
</evidence>
<feature type="domain" description="HTH luxR-type" evidence="4">
    <location>
        <begin position="205"/>
        <end position="270"/>
    </location>
</feature>
<keyword evidence="1" id="KW-0805">Transcription regulation</keyword>
<accession>A0A2U1CHG5</accession>